<dbReference type="AlphaFoldDB" id="A0A2S9Q4W6"/>
<dbReference type="EMBL" id="PUEJ01000014">
    <property type="protein sequence ID" value="PRH84377.1"/>
    <property type="molecule type" value="Genomic_DNA"/>
</dbReference>
<keyword evidence="10" id="KW-1185">Reference proteome</keyword>
<dbReference type="Gene3D" id="1.20.1440.120">
    <property type="entry name" value="Recombination protein O, C-terminal domain"/>
    <property type="match status" value="1"/>
</dbReference>
<evidence type="ECO:0000256" key="2">
    <source>
        <dbReference type="ARBA" id="ARBA00021310"/>
    </source>
</evidence>
<dbReference type="InterPro" id="IPR022572">
    <property type="entry name" value="DNA_rep/recomb_RecO_N"/>
</dbReference>
<dbReference type="SUPFAM" id="SSF50249">
    <property type="entry name" value="Nucleic acid-binding proteins"/>
    <property type="match status" value="1"/>
</dbReference>
<dbReference type="NCBIfam" id="TIGR00613">
    <property type="entry name" value="reco"/>
    <property type="match status" value="1"/>
</dbReference>
<dbReference type="SUPFAM" id="SSF57863">
    <property type="entry name" value="ArfGap/RecO-like zinc finger"/>
    <property type="match status" value="1"/>
</dbReference>
<dbReference type="Pfam" id="PF11967">
    <property type="entry name" value="RecO_N"/>
    <property type="match status" value="1"/>
</dbReference>
<dbReference type="Pfam" id="PF02565">
    <property type="entry name" value="RecO_C"/>
    <property type="match status" value="1"/>
</dbReference>
<dbReference type="PANTHER" id="PTHR33991">
    <property type="entry name" value="DNA REPAIR PROTEIN RECO"/>
    <property type="match status" value="1"/>
</dbReference>
<dbReference type="Gene3D" id="2.40.50.140">
    <property type="entry name" value="Nucleic acid-binding proteins"/>
    <property type="match status" value="1"/>
</dbReference>
<dbReference type="InterPro" id="IPR042242">
    <property type="entry name" value="RecO_C"/>
</dbReference>
<dbReference type="InterPro" id="IPR012340">
    <property type="entry name" value="NA-bd_OB-fold"/>
</dbReference>
<evidence type="ECO:0000256" key="7">
    <source>
        <dbReference type="HAMAP-Rule" id="MF_00201"/>
    </source>
</evidence>
<gene>
    <name evidence="7" type="primary">recO</name>
    <name evidence="9" type="ORF">C5L14_27985</name>
</gene>
<evidence type="ECO:0000256" key="1">
    <source>
        <dbReference type="ARBA" id="ARBA00007452"/>
    </source>
</evidence>
<evidence type="ECO:0000256" key="6">
    <source>
        <dbReference type="ARBA" id="ARBA00033409"/>
    </source>
</evidence>
<name>A0A2S9Q4W6_9HYPH</name>
<dbReference type="RefSeq" id="WP_105865338.1">
    <property type="nucleotide sequence ID" value="NZ_PUEJ01000014.1"/>
</dbReference>
<dbReference type="PANTHER" id="PTHR33991:SF1">
    <property type="entry name" value="DNA REPAIR PROTEIN RECO"/>
    <property type="match status" value="1"/>
</dbReference>
<proteinExistence type="inferred from homology"/>
<evidence type="ECO:0000313" key="10">
    <source>
        <dbReference type="Proteomes" id="UP000237682"/>
    </source>
</evidence>
<dbReference type="Proteomes" id="UP000237682">
    <property type="component" value="Unassembled WGS sequence"/>
</dbReference>
<evidence type="ECO:0000313" key="9">
    <source>
        <dbReference type="EMBL" id="PRH84377.1"/>
    </source>
</evidence>
<evidence type="ECO:0000259" key="8">
    <source>
        <dbReference type="Pfam" id="PF11967"/>
    </source>
</evidence>
<keyword evidence="4 7" id="KW-0233">DNA recombination</keyword>
<dbReference type="GO" id="GO:0043590">
    <property type="term" value="C:bacterial nucleoid"/>
    <property type="evidence" value="ECO:0007669"/>
    <property type="project" value="TreeGrafter"/>
</dbReference>
<dbReference type="InterPro" id="IPR003717">
    <property type="entry name" value="RecO"/>
</dbReference>
<protein>
    <recommendedName>
        <fullName evidence="2 7">DNA repair protein RecO</fullName>
    </recommendedName>
    <alternativeName>
        <fullName evidence="6 7">Recombination protein O</fullName>
    </alternativeName>
</protein>
<dbReference type="OrthoDB" id="9804792at2"/>
<dbReference type="GO" id="GO:0006302">
    <property type="term" value="P:double-strand break repair"/>
    <property type="evidence" value="ECO:0007669"/>
    <property type="project" value="TreeGrafter"/>
</dbReference>
<evidence type="ECO:0000256" key="3">
    <source>
        <dbReference type="ARBA" id="ARBA00022763"/>
    </source>
</evidence>
<dbReference type="GO" id="GO:0006310">
    <property type="term" value="P:DNA recombination"/>
    <property type="evidence" value="ECO:0007669"/>
    <property type="project" value="UniProtKB-UniRule"/>
</dbReference>
<evidence type="ECO:0000256" key="5">
    <source>
        <dbReference type="ARBA" id="ARBA00023204"/>
    </source>
</evidence>
<keyword evidence="5 7" id="KW-0234">DNA repair</keyword>
<dbReference type="InterPro" id="IPR037278">
    <property type="entry name" value="ARFGAP/RecO"/>
</dbReference>
<dbReference type="HAMAP" id="MF_00201">
    <property type="entry name" value="RecO"/>
    <property type="match status" value="1"/>
</dbReference>
<comment type="caution">
    <text evidence="9">The sequence shown here is derived from an EMBL/GenBank/DDBJ whole genome shotgun (WGS) entry which is preliminary data.</text>
</comment>
<comment type="similarity">
    <text evidence="1 7">Belongs to the RecO family.</text>
</comment>
<keyword evidence="3 7" id="KW-0227">DNA damage</keyword>
<sequence length="243" mass="26706">MEWIDSGYILGVRRHGESSVILEAMTRDHGRHLGMVRGGRSRTLQPVLQPGNEVQLTWRARIEGHLGHFAVEGLTLHAARFLSSRQALFAMTHVAALVRLLPERDPHPGLHEALGHLVEVLGEPDLAPALIARFELEVLSDLGFGLDLATCAVTGRQDDLIYVSPKSGRAVCREAGAPWHDRLLRLPAFLRGEDGMPAAGDIADALRLTQYFLERDVFAPRGLAMPEGRRVLLESLVTGQEKG</sequence>
<comment type="function">
    <text evidence="7">Involved in DNA repair and RecF pathway recombination.</text>
</comment>
<organism evidence="9 10">
    <name type="scientific">Labrys okinawensis</name>
    <dbReference type="NCBI Taxonomy" id="346911"/>
    <lineage>
        <taxon>Bacteria</taxon>
        <taxon>Pseudomonadati</taxon>
        <taxon>Pseudomonadota</taxon>
        <taxon>Alphaproteobacteria</taxon>
        <taxon>Hyphomicrobiales</taxon>
        <taxon>Xanthobacteraceae</taxon>
        <taxon>Labrys</taxon>
    </lineage>
</organism>
<feature type="domain" description="DNA replication/recombination mediator RecO N-terminal" evidence="8">
    <location>
        <begin position="1"/>
        <end position="69"/>
    </location>
</feature>
<accession>A0A2S9Q4W6</accession>
<evidence type="ECO:0000256" key="4">
    <source>
        <dbReference type="ARBA" id="ARBA00023172"/>
    </source>
</evidence>
<reference evidence="9 10" key="1">
    <citation type="submission" date="2018-02" db="EMBL/GenBank/DDBJ databases">
        <title>Whole genome sequencing of endophytic bacterium.</title>
        <authorList>
            <person name="Eedara R."/>
            <person name="Podile A.R."/>
        </authorList>
    </citation>
    <scope>NUCLEOTIDE SEQUENCE [LARGE SCALE GENOMIC DNA]</scope>
    <source>
        <strain evidence="9 10">RP1T</strain>
    </source>
</reference>